<organism evidence="9 10">
    <name type="scientific">Paragemmobacter aquarius</name>
    <dbReference type="NCBI Taxonomy" id="2169400"/>
    <lineage>
        <taxon>Bacteria</taxon>
        <taxon>Pseudomonadati</taxon>
        <taxon>Pseudomonadota</taxon>
        <taxon>Alphaproteobacteria</taxon>
        <taxon>Rhodobacterales</taxon>
        <taxon>Paracoccaceae</taxon>
        <taxon>Paragemmobacter</taxon>
    </lineage>
</organism>
<feature type="transmembrane region" description="Helical" evidence="7">
    <location>
        <begin position="112"/>
        <end position="129"/>
    </location>
</feature>
<dbReference type="PROSITE" id="PS50850">
    <property type="entry name" value="MFS"/>
    <property type="match status" value="1"/>
</dbReference>
<dbReference type="OrthoDB" id="9809918at2"/>
<sequence length="431" mass="45559">MNIRTSFPFRHRDFGLFWAGIFLVNIAVQIEAVTIGWQIYGIGRQTMSIGESAFLVGMVGLAQFVPLFLLTLWAGSLADRHSRRGIVMLALLVEAICVIGLVFVALEPTPNVTHIFAIAAVFGAARAFLSPASSATVPMLVPKSEMPQAISLKSLAWQTAVIVGPWIGGLLCAISTATSYGVTAALYLAGLFIILFMRTNTTPERQPGSQIEQIKEGLVYTWQNKIIFGAISLDLFAVLLGGATALLPAFASDILQVGPEGFGILRSGPALGAVVMALALSRWPLKRKAGIRMFLAVGAFGLATIVFALSRSMWLSVAALAVLGAADMISVYVRQTLVQIVTPDHMRGRVSSVSGLFISGSNELGEFESGVVSRFIGPVMAAVVGGVGTIGVTALWAWMFPALRKADRLDGNDDLSPLPAHPATSAASTGG</sequence>
<evidence type="ECO:0000256" key="6">
    <source>
        <dbReference type="ARBA" id="ARBA00023136"/>
    </source>
</evidence>
<dbReference type="AlphaFoldDB" id="A0A2S0UL77"/>
<dbReference type="Pfam" id="PF05977">
    <property type="entry name" value="MFS_3"/>
    <property type="match status" value="1"/>
</dbReference>
<evidence type="ECO:0000313" key="9">
    <source>
        <dbReference type="EMBL" id="AWB48551.1"/>
    </source>
</evidence>
<keyword evidence="3" id="KW-1003">Cell membrane</keyword>
<evidence type="ECO:0000256" key="5">
    <source>
        <dbReference type="ARBA" id="ARBA00022989"/>
    </source>
</evidence>
<keyword evidence="10" id="KW-1185">Reference proteome</keyword>
<dbReference type="PANTHER" id="PTHR23513:SF9">
    <property type="entry name" value="ENTEROBACTIN EXPORTER ENTS"/>
    <property type="match status" value="1"/>
</dbReference>
<feature type="transmembrane region" description="Helical" evidence="7">
    <location>
        <begin position="293"/>
        <end position="314"/>
    </location>
</feature>
<evidence type="ECO:0000256" key="1">
    <source>
        <dbReference type="ARBA" id="ARBA00004651"/>
    </source>
</evidence>
<gene>
    <name evidence="9" type="ORF">HYN69_08535</name>
</gene>
<feature type="domain" description="Major facilitator superfamily (MFS) profile" evidence="8">
    <location>
        <begin position="1"/>
        <end position="202"/>
    </location>
</feature>
<dbReference type="Proteomes" id="UP000244496">
    <property type="component" value="Chromosome"/>
</dbReference>
<dbReference type="RefSeq" id="WP_108435370.1">
    <property type="nucleotide sequence ID" value="NZ_CP028918.1"/>
</dbReference>
<dbReference type="Gene3D" id="1.20.1250.20">
    <property type="entry name" value="MFS general substrate transporter like domains"/>
    <property type="match status" value="1"/>
</dbReference>
<feature type="transmembrane region" description="Helical" evidence="7">
    <location>
        <begin position="16"/>
        <end position="40"/>
    </location>
</feature>
<dbReference type="InterPro" id="IPR020846">
    <property type="entry name" value="MFS_dom"/>
</dbReference>
<evidence type="ECO:0000259" key="8">
    <source>
        <dbReference type="PROSITE" id="PS50850"/>
    </source>
</evidence>
<evidence type="ECO:0000256" key="4">
    <source>
        <dbReference type="ARBA" id="ARBA00022692"/>
    </source>
</evidence>
<dbReference type="PANTHER" id="PTHR23513">
    <property type="entry name" value="INTEGRAL MEMBRANE EFFLUX PROTEIN-RELATED"/>
    <property type="match status" value="1"/>
</dbReference>
<keyword evidence="6 7" id="KW-0472">Membrane</keyword>
<name>A0A2S0UL77_9RHOB</name>
<evidence type="ECO:0000256" key="2">
    <source>
        <dbReference type="ARBA" id="ARBA00022448"/>
    </source>
</evidence>
<dbReference type="GO" id="GO:0005886">
    <property type="term" value="C:plasma membrane"/>
    <property type="evidence" value="ECO:0007669"/>
    <property type="project" value="UniProtKB-SubCell"/>
</dbReference>
<dbReference type="EMBL" id="CP028918">
    <property type="protein sequence ID" value="AWB48551.1"/>
    <property type="molecule type" value="Genomic_DNA"/>
</dbReference>
<feature type="transmembrane region" description="Helical" evidence="7">
    <location>
        <begin position="177"/>
        <end position="197"/>
    </location>
</feature>
<keyword evidence="4 7" id="KW-0812">Transmembrane</keyword>
<dbReference type="InterPro" id="IPR010290">
    <property type="entry name" value="TM_effector"/>
</dbReference>
<evidence type="ECO:0000256" key="7">
    <source>
        <dbReference type="SAM" id="Phobius"/>
    </source>
</evidence>
<feature type="transmembrane region" description="Helical" evidence="7">
    <location>
        <begin position="375"/>
        <end position="398"/>
    </location>
</feature>
<dbReference type="SUPFAM" id="SSF103473">
    <property type="entry name" value="MFS general substrate transporter"/>
    <property type="match status" value="1"/>
</dbReference>
<evidence type="ECO:0000256" key="3">
    <source>
        <dbReference type="ARBA" id="ARBA00022475"/>
    </source>
</evidence>
<keyword evidence="5 7" id="KW-1133">Transmembrane helix</keyword>
<feature type="transmembrane region" description="Helical" evidence="7">
    <location>
        <begin position="86"/>
        <end position="106"/>
    </location>
</feature>
<proteinExistence type="predicted"/>
<dbReference type="KEGG" id="geh:HYN69_08535"/>
<accession>A0A2S0UL77</accession>
<comment type="subcellular location">
    <subcellularLocation>
        <location evidence="1">Cell membrane</location>
        <topology evidence="1">Multi-pass membrane protein</topology>
    </subcellularLocation>
</comment>
<dbReference type="GO" id="GO:0022857">
    <property type="term" value="F:transmembrane transporter activity"/>
    <property type="evidence" value="ECO:0007669"/>
    <property type="project" value="InterPro"/>
</dbReference>
<reference evidence="9 10" key="1">
    <citation type="submission" date="2018-04" db="EMBL/GenBank/DDBJ databases">
        <title>Genome sequencing of Gemmobacter.</title>
        <authorList>
            <person name="Yi H."/>
            <person name="Baek M.-G."/>
        </authorList>
    </citation>
    <scope>NUCLEOTIDE SEQUENCE [LARGE SCALE GENOMIC DNA]</scope>
    <source>
        <strain evidence="9 10">HYN0069</strain>
    </source>
</reference>
<dbReference type="InterPro" id="IPR036259">
    <property type="entry name" value="MFS_trans_sf"/>
</dbReference>
<dbReference type="CDD" id="cd06173">
    <property type="entry name" value="MFS_MefA_like"/>
    <property type="match status" value="1"/>
</dbReference>
<keyword evidence="2" id="KW-0813">Transport</keyword>
<feature type="transmembrane region" description="Helical" evidence="7">
    <location>
        <begin position="263"/>
        <end position="281"/>
    </location>
</feature>
<evidence type="ECO:0000313" key="10">
    <source>
        <dbReference type="Proteomes" id="UP000244496"/>
    </source>
</evidence>
<feature type="transmembrane region" description="Helical" evidence="7">
    <location>
        <begin position="52"/>
        <end position="74"/>
    </location>
</feature>
<feature type="transmembrane region" description="Helical" evidence="7">
    <location>
        <begin position="226"/>
        <end position="251"/>
    </location>
</feature>
<protein>
    <submittedName>
        <fullName evidence="9">MFS transporter</fullName>
    </submittedName>
</protein>